<feature type="compositionally biased region" description="Low complexity" evidence="1">
    <location>
        <begin position="627"/>
        <end position="643"/>
    </location>
</feature>
<proteinExistence type="predicted"/>
<feature type="region of interest" description="Disordered" evidence="1">
    <location>
        <begin position="243"/>
        <end position="426"/>
    </location>
</feature>
<feature type="compositionally biased region" description="Polar residues" evidence="1">
    <location>
        <begin position="179"/>
        <end position="192"/>
    </location>
</feature>
<feature type="compositionally biased region" description="Polar residues" evidence="1">
    <location>
        <begin position="200"/>
        <end position="211"/>
    </location>
</feature>
<name>A0A9P5ADK1_9HYPO</name>
<reference evidence="3" key="1">
    <citation type="journal article" date="2017" name="Mycologia">
        <title>Fusarium algeriense, sp. nov., a novel toxigenic crown rot pathogen of durum wheat from Algeria is nested in the Fusarium burgessii species complex.</title>
        <authorList>
            <person name="Laraba I."/>
            <person name="Keddad A."/>
            <person name="Boureghda H."/>
            <person name="Abdallah N."/>
            <person name="Vaughan M.M."/>
            <person name="Proctor R.H."/>
            <person name="Busman M."/>
            <person name="O'Donnell K."/>
        </authorList>
    </citation>
    <scope>NUCLEOTIDE SEQUENCE</scope>
    <source>
        <strain evidence="3">NRRL 25174</strain>
    </source>
</reference>
<dbReference type="AlphaFoldDB" id="A0A9P5ADK1"/>
<dbReference type="OrthoDB" id="5084844at2759"/>
<evidence type="ECO:0000313" key="3">
    <source>
        <dbReference type="EMBL" id="KAF4336785.1"/>
    </source>
</evidence>
<feature type="compositionally biased region" description="Low complexity" evidence="1">
    <location>
        <begin position="313"/>
        <end position="322"/>
    </location>
</feature>
<gene>
    <name evidence="3" type="ORF">FBEOM_9342</name>
</gene>
<feature type="compositionally biased region" description="Polar residues" evidence="1">
    <location>
        <begin position="411"/>
        <end position="424"/>
    </location>
</feature>
<evidence type="ECO:0000256" key="1">
    <source>
        <dbReference type="SAM" id="MobiDB-lite"/>
    </source>
</evidence>
<feature type="signal peptide" evidence="2">
    <location>
        <begin position="1"/>
        <end position="24"/>
    </location>
</feature>
<evidence type="ECO:0000256" key="2">
    <source>
        <dbReference type="SAM" id="SignalP"/>
    </source>
</evidence>
<sequence>MRAQASSWLLLLGAQLVIVVSSLAQSPCTKGSCMCTGSCRTLKQGESCCPPGGGWLEHICGPNKACCRSGCCPEGWKCGDNGMCGPPVATISNPTTIITLRKPELSSPTMDQNISSDLPEASLPLSVTTTHGEQASRDTRLSSVSSRVFVTAGPPPVLTLPSEPGPTVSIPDQTRTDTNDMTSGPNSQATTDSPREPSTHIPNGDNTTPGTQIVPVPSSELGSVITMPGGEVTTIYSTYSAGPGTDISETGTQASTELLGGGGEASTPTAVTSTNGNIPKSPTSGATLPMTKTTGTVVVSSEKASNTTPSGHTATDGTAATTLPSNTKDTLPPSQGTTGPTKDRDEPSSVPSDASTGASSVSNTEQTSNGEHQATRPVDTLITTPATKERATTAPGDLITTLPDGKVTTLPKESNSHVTQAPKSTETDGVVPVIIPITTPVPDPERSDGGIKIPCDMWFFDLCIAPIGGWSFVLPPGTHPPGPPPIIKIDPTAPIKVDITGSIPWPGFTIDPAGNPTFSSKPDDCKTQTAEMCVTTTSYGVSVDGTITSTTAESTVSKCGTIYGCDIEDEDTSKTISRTTTASTQTPTITAVKMHWETWHVVDYTEAELDDIADAAQARLDKEFGRSASTTPETTTEAFPTLTNAPSGVPTSSGFSCISTVTNTQCGGSGGREACVEKPSCASWVNTAAVTMTMPEITPYCSQGWQTYTATAHAAIPTQGGTLKFFIPTADDKGSDWDFIIDNDDVKEAVKSWKVGNDDDNIESGKGGKGLEIKWKVPDESNGTYVELELKASEINEKRMAFTAKGGVAACMTNCKNDATTTTDIDGMVCTRYPCNSPTCNQGPAPKPQAACELVEDGLGIPLFYTVTIVANGYSWIDDDGKKLKKQEGGCGAITDWHSTEIEVKTGDGWTARHMFTFTLPITIKAGCVERAIASAGGPSGIQCDNKEGDLWL</sequence>
<comment type="caution">
    <text evidence="3">The sequence shown here is derived from an EMBL/GenBank/DDBJ whole genome shotgun (WGS) entry which is preliminary data.</text>
</comment>
<keyword evidence="4" id="KW-1185">Reference proteome</keyword>
<dbReference type="EMBL" id="PVQB02000470">
    <property type="protein sequence ID" value="KAF4336785.1"/>
    <property type="molecule type" value="Genomic_DNA"/>
</dbReference>
<feature type="compositionally biased region" description="Polar residues" evidence="1">
    <location>
        <begin position="266"/>
        <end position="312"/>
    </location>
</feature>
<accession>A0A9P5ADK1</accession>
<keyword evidence="2" id="KW-0732">Signal</keyword>
<feature type="region of interest" description="Disordered" evidence="1">
    <location>
        <begin position="627"/>
        <end position="647"/>
    </location>
</feature>
<evidence type="ECO:0000313" key="4">
    <source>
        <dbReference type="Proteomes" id="UP000730481"/>
    </source>
</evidence>
<feature type="compositionally biased region" description="Polar residues" evidence="1">
    <location>
        <begin position="323"/>
        <end position="340"/>
    </location>
</feature>
<feature type="compositionally biased region" description="Polar residues" evidence="1">
    <location>
        <begin position="247"/>
        <end position="256"/>
    </location>
</feature>
<protein>
    <submittedName>
        <fullName evidence="3">Uncharacterized protein</fullName>
    </submittedName>
</protein>
<feature type="compositionally biased region" description="Polar residues" evidence="1">
    <location>
        <begin position="349"/>
        <end position="372"/>
    </location>
</feature>
<reference evidence="3" key="2">
    <citation type="submission" date="2020-02" db="EMBL/GenBank/DDBJ databases">
        <title>Identification and distribution of gene clusters putatively required for synthesis of sphingolipid metabolism inhibitors in phylogenetically diverse species of the filamentous fungus Fusarium.</title>
        <authorList>
            <person name="Kim H.-S."/>
            <person name="Busman M."/>
            <person name="Brown D.W."/>
            <person name="Divon H."/>
            <person name="Uhlig S."/>
            <person name="Proctor R.H."/>
        </authorList>
    </citation>
    <scope>NUCLEOTIDE SEQUENCE</scope>
    <source>
        <strain evidence="3">NRRL 25174</strain>
    </source>
</reference>
<organism evidence="3 4">
    <name type="scientific">Fusarium beomiforme</name>
    <dbReference type="NCBI Taxonomy" id="44412"/>
    <lineage>
        <taxon>Eukaryota</taxon>
        <taxon>Fungi</taxon>
        <taxon>Dikarya</taxon>
        <taxon>Ascomycota</taxon>
        <taxon>Pezizomycotina</taxon>
        <taxon>Sordariomycetes</taxon>
        <taxon>Hypocreomycetidae</taxon>
        <taxon>Hypocreales</taxon>
        <taxon>Nectriaceae</taxon>
        <taxon>Fusarium</taxon>
        <taxon>Fusarium burgessii species complex</taxon>
    </lineage>
</organism>
<dbReference type="Proteomes" id="UP000730481">
    <property type="component" value="Unassembled WGS sequence"/>
</dbReference>
<feature type="region of interest" description="Disordered" evidence="1">
    <location>
        <begin position="127"/>
        <end position="217"/>
    </location>
</feature>
<feature type="chain" id="PRO_5040339964" evidence="2">
    <location>
        <begin position="25"/>
        <end position="953"/>
    </location>
</feature>